<dbReference type="InterPro" id="IPR036390">
    <property type="entry name" value="WH_DNA-bd_sf"/>
</dbReference>
<dbReference type="PANTHER" id="PTHR30537:SF32">
    <property type="entry name" value="HTH-TYPE TRANSCRIPTIONAL REGULATOR DSDC"/>
    <property type="match status" value="1"/>
</dbReference>
<dbReference type="RefSeq" id="WP_005621274.1">
    <property type="nucleotide sequence ID" value="NZ_CP015230.1"/>
</dbReference>
<evidence type="ECO:0000256" key="1">
    <source>
        <dbReference type="ARBA" id="ARBA00009437"/>
    </source>
</evidence>
<evidence type="ECO:0000313" key="7">
    <source>
        <dbReference type="Proteomes" id="UP000013243"/>
    </source>
</evidence>
<dbReference type="Gene3D" id="3.40.190.10">
    <property type="entry name" value="Periplasmic binding protein-like II"/>
    <property type="match status" value="2"/>
</dbReference>
<dbReference type="SUPFAM" id="SSF46785">
    <property type="entry name" value="Winged helix' DNA-binding domain"/>
    <property type="match status" value="1"/>
</dbReference>
<dbReference type="Pfam" id="PF03466">
    <property type="entry name" value="LysR_substrate"/>
    <property type="match status" value="1"/>
</dbReference>
<dbReference type="Pfam" id="PF00126">
    <property type="entry name" value="HTH_1"/>
    <property type="match status" value="1"/>
</dbReference>
<dbReference type="PRINTS" id="PR00039">
    <property type="entry name" value="HTHLYSR"/>
</dbReference>
<dbReference type="InterPro" id="IPR005119">
    <property type="entry name" value="LysR_subst-bd"/>
</dbReference>
<reference evidence="6 7" key="1">
    <citation type="journal article" date="2016" name="ISME J.">
        <title>Global occurrence and heterogeneity of the Roseobacter-clade species Ruegeria mobilis.</title>
        <authorList>
            <person name="Sonnenschein E."/>
            <person name="Gram L."/>
        </authorList>
    </citation>
    <scope>NUCLEOTIDE SEQUENCE [LARGE SCALE GENOMIC DNA]</scope>
    <source>
        <strain evidence="6 7">F1926</strain>
    </source>
</reference>
<keyword evidence="3" id="KW-0238">DNA-binding</keyword>
<evidence type="ECO:0000259" key="5">
    <source>
        <dbReference type="PROSITE" id="PS50931"/>
    </source>
</evidence>
<dbReference type="InterPro" id="IPR000847">
    <property type="entry name" value="LysR_HTH_N"/>
</dbReference>
<dbReference type="InterPro" id="IPR058163">
    <property type="entry name" value="LysR-type_TF_proteobact-type"/>
</dbReference>
<keyword evidence="2" id="KW-0805">Transcription regulation</keyword>
<feature type="domain" description="HTH lysR-type" evidence="5">
    <location>
        <begin position="9"/>
        <end position="66"/>
    </location>
</feature>
<dbReference type="GeneID" id="28248881"/>
<dbReference type="PANTHER" id="PTHR30537">
    <property type="entry name" value="HTH-TYPE TRANSCRIPTIONAL REGULATOR"/>
    <property type="match status" value="1"/>
</dbReference>
<gene>
    <name evidence="6" type="ORF">K529_003575</name>
</gene>
<dbReference type="InterPro" id="IPR036388">
    <property type="entry name" value="WH-like_DNA-bd_sf"/>
</dbReference>
<dbReference type="GO" id="GO:0043565">
    <property type="term" value="F:sequence-specific DNA binding"/>
    <property type="evidence" value="ECO:0007669"/>
    <property type="project" value="TreeGrafter"/>
</dbReference>
<sequence>MSRRHYNLPPLTTLTAFEAAARHLSFKQAAKELSVTPGAVSHQVKALEGELGVALFRRKHRGVELTPPGRTLYDTLAASLTKVSQSLQAIRDQGSAGVVTVGSTTAMASMWLSPAVIRFWRDHPEININQVVRDRAFTTSAEMDLYIWYGREKDQRLDQFPLYRDRLLPVATPEKAAELAGADLEVLARQRLIHLEGDDISWTKWHDWFRQLGYSGPVASGIRVNNYSIALQAARDGAGLTLGWERLISPLTDRGDLHVIPPHVLSAPERFFLVSKPEEELTPSARMLRDWIISEASQITDEPS</sequence>
<protein>
    <submittedName>
        <fullName evidence="6">LysR family transcriptional regulator</fullName>
    </submittedName>
</protein>
<dbReference type="GO" id="GO:0006351">
    <property type="term" value="P:DNA-templated transcription"/>
    <property type="evidence" value="ECO:0007669"/>
    <property type="project" value="TreeGrafter"/>
</dbReference>
<dbReference type="FunFam" id="1.10.10.10:FF:000038">
    <property type="entry name" value="Glycine cleavage system transcriptional activator"/>
    <property type="match status" value="1"/>
</dbReference>
<evidence type="ECO:0000256" key="3">
    <source>
        <dbReference type="ARBA" id="ARBA00023125"/>
    </source>
</evidence>
<evidence type="ECO:0000313" key="6">
    <source>
        <dbReference type="EMBL" id="ANP39838.1"/>
    </source>
</evidence>
<dbReference type="KEGG" id="rmb:K529_003575"/>
<dbReference type="Proteomes" id="UP000013243">
    <property type="component" value="Chromosome"/>
</dbReference>
<dbReference type="AlphaFoldDB" id="A0A1B1A007"/>
<evidence type="ECO:0000256" key="4">
    <source>
        <dbReference type="ARBA" id="ARBA00023163"/>
    </source>
</evidence>
<comment type="similarity">
    <text evidence="1">Belongs to the LysR transcriptional regulatory family.</text>
</comment>
<organism evidence="6 7">
    <name type="scientific">Tritonibacter mobilis F1926</name>
    <dbReference type="NCBI Taxonomy" id="1265309"/>
    <lineage>
        <taxon>Bacteria</taxon>
        <taxon>Pseudomonadati</taxon>
        <taxon>Pseudomonadota</taxon>
        <taxon>Alphaproteobacteria</taxon>
        <taxon>Rhodobacterales</taxon>
        <taxon>Paracoccaceae</taxon>
        <taxon>Tritonibacter</taxon>
    </lineage>
</organism>
<dbReference type="OrthoDB" id="9804958at2"/>
<dbReference type="EMBL" id="CP015230">
    <property type="protein sequence ID" value="ANP39838.1"/>
    <property type="molecule type" value="Genomic_DNA"/>
</dbReference>
<proteinExistence type="inferred from homology"/>
<accession>A0A1B1A007</accession>
<keyword evidence="4" id="KW-0804">Transcription</keyword>
<evidence type="ECO:0000256" key="2">
    <source>
        <dbReference type="ARBA" id="ARBA00023015"/>
    </source>
</evidence>
<dbReference type="SUPFAM" id="SSF53850">
    <property type="entry name" value="Periplasmic binding protein-like II"/>
    <property type="match status" value="1"/>
</dbReference>
<name>A0A1B1A007_9RHOB</name>
<dbReference type="PROSITE" id="PS50931">
    <property type="entry name" value="HTH_LYSR"/>
    <property type="match status" value="1"/>
</dbReference>
<dbReference type="Gene3D" id="1.10.10.10">
    <property type="entry name" value="Winged helix-like DNA-binding domain superfamily/Winged helix DNA-binding domain"/>
    <property type="match status" value="1"/>
</dbReference>
<dbReference type="STRING" id="1265309.K529_003575"/>
<dbReference type="GO" id="GO:0003700">
    <property type="term" value="F:DNA-binding transcription factor activity"/>
    <property type="evidence" value="ECO:0007669"/>
    <property type="project" value="InterPro"/>
</dbReference>